<feature type="transmembrane region" description="Helical" evidence="6">
    <location>
        <begin position="134"/>
        <end position="153"/>
    </location>
</feature>
<comment type="subcellular location">
    <subcellularLocation>
        <location evidence="1">Membrane</location>
        <topology evidence="1">Multi-pass membrane protein</topology>
    </subcellularLocation>
</comment>
<reference evidence="8 9" key="2">
    <citation type="journal article" date="2015" name="Antonie Van Leeuwenhoek">
        <title>Thioclava indica sp. nov., isolated from surface seawater of the Indian Ocean.</title>
        <authorList>
            <person name="Liu Y."/>
            <person name="Lai Q."/>
            <person name="Du J."/>
            <person name="Xu H."/>
            <person name="Jiang L."/>
            <person name="Shao Z."/>
        </authorList>
    </citation>
    <scope>NUCLEOTIDE SEQUENCE [LARGE SCALE GENOMIC DNA]</scope>
    <source>
        <strain evidence="8 9">13D2W-2</strain>
    </source>
</reference>
<dbReference type="PATRIC" id="fig|1317124.6.peg.3258"/>
<protein>
    <submittedName>
        <fullName evidence="8">YhhN-like protein</fullName>
    </submittedName>
</protein>
<dbReference type="RefSeq" id="WP_038148140.1">
    <property type="nucleotide sequence ID" value="NZ_AQRC01000015.1"/>
</dbReference>
<dbReference type="eggNOG" id="COG3714">
    <property type="taxonomic scope" value="Bacteria"/>
</dbReference>
<evidence type="ECO:0000313" key="9">
    <source>
        <dbReference type="Proteomes" id="UP000028607"/>
    </source>
</evidence>
<gene>
    <name evidence="8" type="ORF">DW2_16185</name>
</gene>
<dbReference type="GO" id="GO:0016020">
    <property type="term" value="C:membrane"/>
    <property type="evidence" value="ECO:0007669"/>
    <property type="project" value="UniProtKB-SubCell"/>
</dbReference>
<evidence type="ECO:0000256" key="1">
    <source>
        <dbReference type="ARBA" id="ARBA00004141"/>
    </source>
</evidence>
<feature type="signal peptide" evidence="7">
    <location>
        <begin position="1"/>
        <end position="24"/>
    </location>
</feature>
<evidence type="ECO:0000256" key="7">
    <source>
        <dbReference type="SAM" id="SignalP"/>
    </source>
</evidence>
<keyword evidence="9" id="KW-1185">Reference proteome</keyword>
<dbReference type="Pfam" id="PF07947">
    <property type="entry name" value="YhhN"/>
    <property type="match status" value="1"/>
</dbReference>
<keyword evidence="5 6" id="KW-0472">Membrane</keyword>
<feature type="transmembrane region" description="Helical" evidence="6">
    <location>
        <begin position="159"/>
        <end position="177"/>
    </location>
</feature>
<dbReference type="GO" id="GO:0016787">
    <property type="term" value="F:hydrolase activity"/>
    <property type="evidence" value="ECO:0007669"/>
    <property type="project" value="TreeGrafter"/>
</dbReference>
<feature type="transmembrane region" description="Helical" evidence="6">
    <location>
        <begin position="77"/>
        <end position="97"/>
    </location>
</feature>
<evidence type="ECO:0000256" key="4">
    <source>
        <dbReference type="ARBA" id="ARBA00022989"/>
    </source>
</evidence>
<dbReference type="PANTHER" id="PTHR31885">
    <property type="entry name" value="GH04784P"/>
    <property type="match status" value="1"/>
</dbReference>
<keyword evidence="3 6" id="KW-0812">Transmembrane</keyword>
<keyword evidence="7" id="KW-0732">Signal</keyword>
<comment type="similarity">
    <text evidence="2">Belongs to the TMEM86 family.</text>
</comment>
<keyword evidence="4 6" id="KW-1133">Transmembrane helix</keyword>
<accession>A0A085TST6</accession>
<proteinExistence type="inferred from homology"/>
<comment type="caution">
    <text evidence="8">The sequence shown here is derived from an EMBL/GenBank/DDBJ whole genome shotgun (WGS) entry which is preliminary data.</text>
</comment>
<sequence length="208" mass="21076">MTLSLALCLLLAALFAALYLVAHAGRPESRAKSATKTAAVAALLPVAALSGAPGAILAGLALGAAGDFALSRPGQRAFLIGMAAFAAGHLAYLAGFLDLGAMPSGWTIVLIGLGLSAEFWLLPRTGGLCWPVRGYIWIIVAMAAVALGLPAGFGAARLGALAFLASDLILALELFVLRDPRAKLAAALALWVLYWGGQALIAWGAGTG</sequence>
<evidence type="ECO:0000256" key="6">
    <source>
        <dbReference type="SAM" id="Phobius"/>
    </source>
</evidence>
<dbReference type="OrthoDB" id="345840at2"/>
<feature type="transmembrane region" description="Helical" evidence="6">
    <location>
        <begin position="40"/>
        <end position="65"/>
    </location>
</feature>
<feature type="transmembrane region" description="Helical" evidence="6">
    <location>
        <begin position="184"/>
        <end position="205"/>
    </location>
</feature>
<dbReference type="EMBL" id="AQRC01000015">
    <property type="protein sequence ID" value="KFE33783.1"/>
    <property type="molecule type" value="Genomic_DNA"/>
</dbReference>
<reference evidence="9" key="1">
    <citation type="submission" date="2013-04" db="EMBL/GenBank/DDBJ databases">
        <title>Thioclava sp. 13D2W-2 Genome Sequencing.</title>
        <authorList>
            <person name="Lai Q."/>
            <person name="Li G."/>
            <person name="Shao Z."/>
        </authorList>
    </citation>
    <scope>NUCLEOTIDE SEQUENCE [LARGE SCALE GENOMIC DNA]</scope>
    <source>
        <strain evidence="9">13D2W-2</strain>
    </source>
</reference>
<name>A0A085TST6_9RHOB</name>
<dbReference type="PANTHER" id="PTHR31885:SF6">
    <property type="entry name" value="GH04784P"/>
    <property type="match status" value="1"/>
</dbReference>
<evidence type="ECO:0000313" key="8">
    <source>
        <dbReference type="EMBL" id="KFE33783.1"/>
    </source>
</evidence>
<evidence type="ECO:0000256" key="3">
    <source>
        <dbReference type="ARBA" id="ARBA00022692"/>
    </source>
</evidence>
<dbReference type="AlphaFoldDB" id="A0A085TST6"/>
<dbReference type="InterPro" id="IPR012506">
    <property type="entry name" value="TMEM86B-like"/>
</dbReference>
<dbReference type="STRING" id="1317124.DW2_16185"/>
<evidence type="ECO:0000256" key="2">
    <source>
        <dbReference type="ARBA" id="ARBA00007375"/>
    </source>
</evidence>
<dbReference type="Proteomes" id="UP000028607">
    <property type="component" value="Unassembled WGS sequence"/>
</dbReference>
<evidence type="ECO:0000256" key="5">
    <source>
        <dbReference type="ARBA" id="ARBA00023136"/>
    </source>
</evidence>
<feature type="transmembrane region" description="Helical" evidence="6">
    <location>
        <begin position="103"/>
        <end position="122"/>
    </location>
</feature>
<feature type="chain" id="PRO_5001797479" evidence="7">
    <location>
        <begin position="25"/>
        <end position="208"/>
    </location>
</feature>
<organism evidence="8 9">
    <name type="scientific">Thioclava atlantica</name>
    <dbReference type="NCBI Taxonomy" id="1317124"/>
    <lineage>
        <taxon>Bacteria</taxon>
        <taxon>Pseudomonadati</taxon>
        <taxon>Pseudomonadota</taxon>
        <taxon>Alphaproteobacteria</taxon>
        <taxon>Rhodobacterales</taxon>
        <taxon>Paracoccaceae</taxon>
        <taxon>Thioclava</taxon>
    </lineage>
</organism>